<dbReference type="InterPro" id="IPR029060">
    <property type="entry name" value="PIN-like_dom_sf"/>
</dbReference>
<name>A0ABS4P0H8_9BACL</name>
<accession>A0ABS4P0H8</accession>
<protein>
    <submittedName>
        <fullName evidence="2">Nucleic acid-binding protein</fullName>
    </submittedName>
</protein>
<evidence type="ECO:0000313" key="3">
    <source>
        <dbReference type="Proteomes" id="UP000773462"/>
    </source>
</evidence>
<gene>
    <name evidence="2" type="ORF">J2Z70_005381</name>
</gene>
<evidence type="ECO:0000259" key="1">
    <source>
        <dbReference type="Pfam" id="PF01850"/>
    </source>
</evidence>
<organism evidence="2 3">
    <name type="scientific">Paenibacillus silagei</name>
    <dbReference type="NCBI Taxonomy" id="1670801"/>
    <lineage>
        <taxon>Bacteria</taxon>
        <taxon>Bacillati</taxon>
        <taxon>Bacillota</taxon>
        <taxon>Bacilli</taxon>
        <taxon>Bacillales</taxon>
        <taxon>Paenibacillaceae</taxon>
        <taxon>Paenibacillus</taxon>
    </lineage>
</organism>
<dbReference type="Pfam" id="PF01850">
    <property type="entry name" value="PIN"/>
    <property type="match status" value="1"/>
</dbReference>
<dbReference type="InterPro" id="IPR002716">
    <property type="entry name" value="PIN_dom"/>
</dbReference>
<feature type="domain" description="PIN" evidence="1">
    <location>
        <begin position="10"/>
        <end position="116"/>
    </location>
</feature>
<keyword evidence="3" id="KW-1185">Reference proteome</keyword>
<proteinExistence type="predicted"/>
<dbReference type="EMBL" id="JAGGLV010000024">
    <property type="protein sequence ID" value="MBP2115195.1"/>
    <property type="molecule type" value="Genomic_DNA"/>
</dbReference>
<dbReference type="SUPFAM" id="SSF88723">
    <property type="entry name" value="PIN domain-like"/>
    <property type="match status" value="1"/>
</dbReference>
<dbReference type="Gene3D" id="3.40.50.1010">
    <property type="entry name" value="5'-nuclease"/>
    <property type="match status" value="1"/>
</dbReference>
<sequence length="149" mass="16671">MTRKKTEIWIDTNIIIYALRTNKDFSPQARQLITAAAEGEYMLKVSPIIVSECVFVLMGKQFNVKKAQVKEALTSFINLKGIECEEKAVIEEALDQFSKKGIDFVDAYLAAHAKAITPAHVITLNVKDFLKLGVTVQTPIELMDIKPNT</sequence>
<evidence type="ECO:0000313" key="2">
    <source>
        <dbReference type="EMBL" id="MBP2115195.1"/>
    </source>
</evidence>
<dbReference type="Proteomes" id="UP000773462">
    <property type="component" value="Unassembled WGS sequence"/>
</dbReference>
<comment type="caution">
    <text evidence="2">The sequence shown here is derived from an EMBL/GenBank/DDBJ whole genome shotgun (WGS) entry which is preliminary data.</text>
</comment>
<dbReference type="RefSeq" id="WP_209878136.1">
    <property type="nucleotide sequence ID" value="NZ_JAGGLV010000024.1"/>
</dbReference>
<reference evidence="2 3" key="1">
    <citation type="submission" date="2021-03" db="EMBL/GenBank/DDBJ databases">
        <title>Genomic Encyclopedia of Type Strains, Phase IV (KMG-IV): sequencing the most valuable type-strain genomes for metagenomic binning, comparative biology and taxonomic classification.</title>
        <authorList>
            <person name="Goeker M."/>
        </authorList>
    </citation>
    <scope>NUCLEOTIDE SEQUENCE [LARGE SCALE GENOMIC DNA]</scope>
    <source>
        <strain evidence="2 3">DSM 101953</strain>
    </source>
</reference>